<feature type="region of interest" description="Disordered" evidence="1">
    <location>
        <begin position="30"/>
        <end position="52"/>
    </location>
</feature>
<gene>
    <name evidence="2" type="ORF">CR513_11184</name>
</gene>
<feature type="non-terminal residue" evidence="2">
    <location>
        <position position="1"/>
    </location>
</feature>
<dbReference type="InterPro" id="IPR043128">
    <property type="entry name" value="Rev_trsase/Diguanyl_cyclase"/>
</dbReference>
<evidence type="ECO:0000313" key="2">
    <source>
        <dbReference type="EMBL" id="RDY05021.1"/>
    </source>
</evidence>
<dbReference type="InterPro" id="IPR050951">
    <property type="entry name" value="Retrovirus_Pol_polyprotein"/>
</dbReference>
<dbReference type="OrthoDB" id="437338at2759"/>
<evidence type="ECO:0000256" key="1">
    <source>
        <dbReference type="SAM" id="MobiDB-lite"/>
    </source>
</evidence>
<accession>A0A371HQE8</accession>
<keyword evidence="3" id="KW-1185">Reference proteome</keyword>
<dbReference type="PANTHER" id="PTHR37984">
    <property type="entry name" value="PROTEIN CBG26694"/>
    <property type="match status" value="1"/>
</dbReference>
<name>A0A371HQE8_MUCPR</name>
<dbReference type="Gene3D" id="3.30.70.270">
    <property type="match status" value="1"/>
</dbReference>
<protein>
    <submittedName>
        <fullName evidence="2">Mitochondrial protein</fullName>
    </submittedName>
</protein>
<dbReference type="EMBL" id="QJKJ01001960">
    <property type="protein sequence ID" value="RDY05021.1"/>
    <property type="molecule type" value="Genomic_DNA"/>
</dbReference>
<dbReference type="SUPFAM" id="SSF56672">
    <property type="entry name" value="DNA/RNA polymerases"/>
    <property type="match status" value="1"/>
</dbReference>
<proteinExistence type="predicted"/>
<organism evidence="2 3">
    <name type="scientific">Mucuna pruriens</name>
    <name type="common">Velvet bean</name>
    <name type="synonym">Dolichos pruriens</name>
    <dbReference type="NCBI Taxonomy" id="157652"/>
    <lineage>
        <taxon>Eukaryota</taxon>
        <taxon>Viridiplantae</taxon>
        <taxon>Streptophyta</taxon>
        <taxon>Embryophyta</taxon>
        <taxon>Tracheophyta</taxon>
        <taxon>Spermatophyta</taxon>
        <taxon>Magnoliopsida</taxon>
        <taxon>eudicotyledons</taxon>
        <taxon>Gunneridae</taxon>
        <taxon>Pentapetalae</taxon>
        <taxon>rosids</taxon>
        <taxon>fabids</taxon>
        <taxon>Fabales</taxon>
        <taxon>Fabaceae</taxon>
        <taxon>Papilionoideae</taxon>
        <taxon>50 kb inversion clade</taxon>
        <taxon>NPAAA clade</taxon>
        <taxon>indigoferoid/millettioid clade</taxon>
        <taxon>Phaseoleae</taxon>
        <taxon>Mucuna</taxon>
    </lineage>
</organism>
<sequence length="182" mass="21176">RKHKEITRSASKARDAQKFRGLKPKPTHINAYMEGHDQGAQGDHNEEKNHDSLALGQSPFRPSFFTNGIFIASFVIEGICLEILRKETLYGNLEKCTFYTYEVVFFGFIVGSHRVKVDKEKLKVIHEWPTFHRLASFYKRFVRDFNTIAIPLNKIIKKSVGFKWRGSQERIFQALKDRLTQA</sequence>
<dbReference type="InterPro" id="IPR043502">
    <property type="entry name" value="DNA/RNA_pol_sf"/>
</dbReference>
<dbReference type="STRING" id="157652.A0A371HQE8"/>
<dbReference type="AlphaFoldDB" id="A0A371HQE8"/>
<dbReference type="PANTHER" id="PTHR37984:SF5">
    <property type="entry name" value="PROTEIN NYNRIN-LIKE"/>
    <property type="match status" value="1"/>
</dbReference>
<comment type="caution">
    <text evidence="2">The sequence shown here is derived from an EMBL/GenBank/DDBJ whole genome shotgun (WGS) entry which is preliminary data.</text>
</comment>
<dbReference type="Proteomes" id="UP000257109">
    <property type="component" value="Unassembled WGS sequence"/>
</dbReference>
<reference evidence="2" key="1">
    <citation type="submission" date="2018-05" db="EMBL/GenBank/DDBJ databases">
        <title>Draft genome of Mucuna pruriens seed.</title>
        <authorList>
            <person name="Nnadi N.E."/>
            <person name="Vos R."/>
            <person name="Hasami M.H."/>
            <person name="Devisetty U.K."/>
            <person name="Aguiy J.C."/>
        </authorList>
    </citation>
    <scope>NUCLEOTIDE SEQUENCE [LARGE SCALE GENOMIC DNA]</scope>
    <source>
        <strain evidence="2">JCA_2017</strain>
    </source>
</reference>
<evidence type="ECO:0000313" key="3">
    <source>
        <dbReference type="Proteomes" id="UP000257109"/>
    </source>
</evidence>